<feature type="transmembrane region" description="Helical" evidence="1">
    <location>
        <begin position="90"/>
        <end position="108"/>
    </location>
</feature>
<dbReference type="SMART" id="SM00786">
    <property type="entry name" value="SHR3_chaperone"/>
    <property type="match status" value="1"/>
</dbReference>
<dbReference type="GO" id="GO:0005789">
    <property type="term" value="C:endoplasmic reticulum membrane"/>
    <property type="evidence" value="ECO:0007669"/>
    <property type="project" value="TreeGrafter"/>
</dbReference>
<protein>
    <submittedName>
        <fullName evidence="2">Secretory component protein-like protein shr3</fullName>
    </submittedName>
</protein>
<dbReference type="PANTHER" id="PTHR28228:SF1">
    <property type="entry name" value="SECRETORY COMPONENT PROTEIN SHR3"/>
    <property type="match status" value="1"/>
</dbReference>
<evidence type="ECO:0000313" key="3">
    <source>
        <dbReference type="Proteomes" id="UP000799750"/>
    </source>
</evidence>
<keyword evidence="1" id="KW-1133">Transmembrane helix</keyword>
<keyword evidence="1" id="KW-0472">Membrane</keyword>
<dbReference type="Pfam" id="PF08229">
    <property type="entry name" value="SHR3_chaperone"/>
    <property type="match status" value="1"/>
</dbReference>
<dbReference type="PIRSF" id="PIRSF029187">
    <property type="entry name" value="Shr3_AAP_chap"/>
    <property type="match status" value="1"/>
</dbReference>
<dbReference type="Proteomes" id="UP000799750">
    <property type="component" value="Unassembled WGS sequence"/>
</dbReference>
<dbReference type="EMBL" id="MU004184">
    <property type="protein sequence ID" value="KAF2499665.1"/>
    <property type="molecule type" value="Genomic_DNA"/>
</dbReference>
<feature type="transmembrane region" description="Helical" evidence="1">
    <location>
        <begin position="153"/>
        <end position="171"/>
    </location>
</feature>
<proteinExistence type="predicted"/>
<dbReference type="GO" id="GO:0006888">
    <property type="term" value="P:endoplasmic reticulum to Golgi vesicle-mediated transport"/>
    <property type="evidence" value="ECO:0007669"/>
    <property type="project" value="TreeGrafter"/>
</dbReference>
<feature type="transmembrane region" description="Helical" evidence="1">
    <location>
        <begin position="7"/>
        <end position="27"/>
    </location>
</feature>
<sequence>MPAPNSFATFLIIGPTCFFLGILFSNFPYDYNVLWATPDDREPYYLILEEHLRFLYNSPPIISRILHISIAVGILGFLTKLYKPSEANMLFDGAALVLYMSGITVYITNVVKGLKVISAGIYGNLELIESETPVVDAAAEAGDYISREDTLRVFAASNTILALVMVGVLVLQAGQWYAQRKEDAEIEAMNKADKEKKTAGKKKQ</sequence>
<feature type="transmembrane region" description="Helical" evidence="1">
    <location>
        <begin position="61"/>
        <end position="78"/>
    </location>
</feature>
<dbReference type="InterPro" id="IPR013248">
    <property type="entry name" value="Psh3/Shr3"/>
</dbReference>
<dbReference type="OrthoDB" id="5229808at2759"/>
<accession>A0A6A6R4J2</accession>
<keyword evidence="1" id="KW-0812">Transmembrane</keyword>
<dbReference type="AlphaFoldDB" id="A0A6A6R4J2"/>
<dbReference type="GO" id="GO:0051082">
    <property type="term" value="F:unfolded protein binding"/>
    <property type="evidence" value="ECO:0007669"/>
    <property type="project" value="TreeGrafter"/>
</dbReference>
<keyword evidence="3" id="KW-1185">Reference proteome</keyword>
<dbReference type="PANTHER" id="PTHR28228">
    <property type="entry name" value="SECRETORY COMPONENT PROTEIN SHR3"/>
    <property type="match status" value="1"/>
</dbReference>
<name>A0A6A6R4J2_9PEZI</name>
<evidence type="ECO:0000256" key="1">
    <source>
        <dbReference type="SAM" id="Phobius"/>
    </source>
</evidence>
<reference evidence="2" key="1">
    <citation type="journal article" date="2020" name="Stud. Mycol.">
        <title>101 Dothideomycetes genomes: a test case for predicting lifestyles and emergence of pathogens.</title>
        <authorList>
            <person name="Haridas S."/>
            <person name="Albert R."/>
            <person name="Binder M."/>
            <person name="Bloem J."/>
            <person name="Labutti K."/>
            <person name="Salamov A."/>
            <person name="Andreopoulos B."/>
            <person name="Baker S."/>
            <person name="Barry K."/>
            <person name="Bills G."/>
            <person name="Bluhm B."/>
            <person name="Cannon C."/>
            <person name="Castanera R."/>
            <person name="Culley D."/>
            <person name="Daum C."/>
            <person name="Ezra D."/>
            <person name="Gonzalez J."/>
            <person name="Henrissat B."/>
            <person name="Kuo A."/>
            <person name="Liang C."/>
            <person name="Lipzen A."/>
            <person name="Lutzoni F."/>
            <person name="Magnuson J."/>
            <person name="Mondo S."/>
            <person name="Nolan M."/>
            <person name="Ohm R."/>
            <person name="Pangilinan J."/>
            <person name="Park H.-J."/>
            <person name="Ramirez L."/>
            <person name="Alfaro M."/>
            <person name="Sun H."/>
            <person name="Tritt A."/>
            <person name="Yoshinaga Y."/>
            <person name="Zwiers L.-H."/>
            <person name="Turgeon B."/>
            <person name="Goodwin S."/>
            <person name="Spatafora J."/>
            <person name="Crous P."/>
            <person name="Grigoriev I."/>
        </authorList>
    </citation>
    <scope>NUCLEOTIDE SEQUENCE</scope>
    <source>
        <strain evidence="2">CBS 269.34</strain>
    </source>
</reference>
<organism evidence="2 3">
    <name type="scientific">Lophium mytilinum</name>
    <dbReference type="NCBI Taxonomy" id="390894"/>
    <lineage>
        <taxon>Eukaryota</taxon>
        <taxon>Fungi</taxon>
        <taxon>Dikarya</taxon>
        <taxon>Ascomycota</taxon>
        <taxon>Pezizomycotina</taxon>
        <taxon>Dothideomycetes</taxon>
        <taxon>Pleosporomycetidae</taxon>
        <taxon>Mytilinidiales</taxon>
        <taxon>Mytilinidiaceae</taxon>
        <taxon>Lophium</taxon>
    </lineage>
</organism>
<evidence type="ECO:0000313" key="2">
    <source>
        <dbReference type="EMBL" id="KAF2499665.1"/>
    </source>
</evidence>
<gene>
    <name evidence="2" type="ORF">BU16DRAFT_524125</name>
</gene>